<organism evidence="1 2">
    <name type="scientific">Lentinus tigrinus ALCF2SS1-6</name>
    <dbReference type="NCBI Taxonomy" id="1328759"/>
    <lineage>
        <taxon>Eukaryota</taxon>
        <taxon>Fungi</taxon>
        <taxon>Dikarya</taxon>
        <taxon>Basidiomycota</taxon>
        <taxon>Agaricomycotina</taxon>
        <taxon>Agaricomycetes</taxon>
        <taxon>Polyporales</taxon>
        <taxon>Polyporaceae</taxon>
        <taxon>Lentinus</taxon>
    </lineage>
</organism>
<gene>
    <name evidence="1" type="ORF">L227DRAFT_576388</name>
</gene>
<dbReference type="Proteomes" id="UP000313359">
    <property type="component" value="Unassembled WGS sequence"/>
</dbReference>
<protein>
    <submittedName>
        <fullName evidence="1">Uncharacterized protein</fullName>
    </submittedName>
</protein>
<proteinExistence type="predicted"/>
<sequence>MLPLHLGASSTPPGGAPAELSTIHFKSMWTSPGGASTTGYSDTDVEREAEAVESVSVSVGEVIVMGVGRRTMGARVRSRTCLRSGGCLADA</sequence>
<accession>A0A5C2S7Q8</accession>
<evidence type="ECO:0000313" key="2">
    <source>
        <dbReference type="Proteomes" id="UP000313359"/>
    </source>
</evidence>
<keyword evidence="2" id="KW-1185">Reference proteome</keyword>
<evidence type="ECO:0000313" key="1">
    <source>
        <dbReference type="EMBL" id="RPD59169.1"/>
    </source>
</evidence>
<dbReference type="EMBL" id="ML122271">
    <property type="protein sequence ID" value="RPD59169.1"/>
    <property type="molecule type" value="Genomic_DNA"/>
</dbReference>
<reference evidence="1" key="1">
    <citation type="journal article" date="2018" name="Genome Biol. Evol.">
        <title>Genomics and development of Lentinus tigrinus, a white-rot wood-decaying mushroom with dimorphic fruiting bodies.</title>
        <authorList>
            <person name="Wu B."/>
            <person name="Xu Z."/>
            <person name="Knudson A."/>
            <person name="Carlson A."/>
            <person name="Chen N."/>
            <person name="Kovaka S."/>
            <person name="LaButti K."/>
            <person name="Lipzen A."/>
            <person name="Pennachio C."/>
            <person name="Riley R."/>
            <person name="Schakwitz W."/>
            <person name="Umezawa K."/>
            <person name="Ohm R.A."/>
            <person name="Grigoriev I.V."/>
            <person name="Nagy L.G."/>
            <person name="Gibbons J."/>
            <person name="Hibbett D."/>
        </authorList>
    </citation>
    <scope>NUCLEOTIDE SEQUENCE [LARGE SCALE GENOMIC DNA]</scope>
    <source>
        <strain evidence="1">ALCF2SS1-6</strain>
    </source>
</reference>
<name>A0A5C2S7Q8_9APHY</name>
<dbReference type="AlphaFoldDB" id="A0A5C2S7Q8"/>